<evidence type="ECO:0000313" key="3">
    <source>
        <dbReference type="Proteomes" id="UP000275267"/>
    </source>
</evidence>
<comment type="caution">
    <text evidence="2">The sequence shown here is derived from an EMBL/GenBank/DDBJ whole genome shotgun (WGS) entry which is preliminary data.</text>
</comment>
<keyword evidence="3" id="KW-1185">Reference proteome</keyword>
<proteinExistence type="predicted"/>
<dbReference type="EMBL" id="PQIB02000016">
    <property type="protein sequence ID" value="RLM61513.1"/>
    <property type="molecule type" value="Genomic_DNA"/>
</dbReference>
<dbReference type="STRING" id="4540.A0A3L6PNV9"/>
<feature type="compositionally biased region" description="Basic residues" evidence="1">
    <location>
        <begin position="59"/>
        <end position="68"/>
    </location>
</feature>
<feature type="region of interest" description="Disordered" evidence="1">
    <location>
        <begin position="45"/>
        <end position="94"/>
    </location>
</feature>
<feature type="compositionally biased region" description="Low complexity" evidence="1">
    <location>
        <begin position="69"/>
        <end position="92"/>
    </location>
</feature>
<sequence>MSISFSLSRFYPNLIYIAPDTHAIWFLPLPQITPSQILARACSRPSEEEARAAPASRCPRPRSSRRTRPWAAAEQARGPRAASERASSAPARVKSTALDKDPLAIYVIDAVVQPVELFKPALAPTPAPARARPGSRRGRRVRADADDSAPVDQKKDACPCP</sequence>
<protein>
    <submittedName>
        <fullName evidence="2">Fasciclin-like arabinogalactan protein 8</fullName>
    </submittedName>
</protein>
<dbReference type="Proteomes" id="UP000275267">
    <property type="component" value="Unassembled WGS sequence"/>
</dbReference>
<feature type="compositionally biased region" description="Basic and acidic residues" evidence="1">
    <location>
        <begin position="152"/>
        <end position="161"/>
    </location>
</feature>
<organism evidence="2 3">
    <name type="scientific">Panicum miliaceum</name>
    <name type="common">Proso millet</name>
    <name type="synonym">Broomcorn millet</name>
    <dbReference type="NCBI Taxonomy" id="4540"/>
    <lineage>
        <taxon>Eukaryota</taxon>
        <taxon>Viridiplantae</taxon>
        <taxon>Streptophyta</taxon>
        <taxon>Embryophyta</taxon>
        <taxon>Tracheophyta</taxon>
        <taxon>Spermatophyta</taxon>
        <taxon>Magnoliopsida</taxon>
        <taxon>Liliopsida</taxon>
        <taxon>Poales</taxon>
        <taxon>Poaceae</taxon>
        <taxon>PACMAD clade</taxon>
        <taxon>Panicoideae</taxon>
        <taxon>Panicodae</taxon>
        <taxon>Paniceae</taxon>
        <taxon>Panicinae</taxon>
        <taxon>Panicum</taxon>
        <taxon>Panicum sect. Panicum</taxon>
    </lineage>
</organism>
<accession>A0A3L6PNV9</accession>
<evidence type="ECO:0000256" key="1">
    <source>
        <dbReference type="SAM" id="MobiDB-lite"/>
    </source>
</evidence>
<reference evidence="3" key="1">
    <citation type="journal article" date="2019" name="Nat. Commun.">
        <title>The genome of broomcorn millet.</title>
        <authorList>
            <person name="Zou C."/>
            <person name="Miki D."/>
            <person name="Li D."/>
            <person name="Tang Q."/>
            <person name="Xiao L."/>
            <person name="Rajput S."/>
            <person name="Deng P."/>
            <person name="Jia W."/>
            <person name="Huang R."/>
            <person name="Zhang M."/>
            <person name="Sun Y."/>
            <person name="Hu J."/>
            <person name="Fu X."/>
            <person name="Schnable P.S."/>
            <person name="Li F."/>
            <person name="Zhang H."/>
            <person name="Feng B."/>
            <person name="Zhu X."/>
            <person name="Liu R."/>
            <person name="Schnable J.C."/>
            <person name="Zhu J.-K."/>
            <person name="Zhang H."/>
        </authorList>
    </citation>
    <scope>NUCLEOTIDE SEQUENCE [LARGE SCALE GENOMIC DNA]</scope>
</reference>
<name>A0A3L6PNV9_PANMI</name>
<gene>
    <name evidence="2" type="ORF">C2845_PM14G06640</name>
</gene>
<evidence type="ECO:0000313" key="2">
    <source>
        <dbReference type="EMBL" id="RLM61513.1"/>
    </source>
</evidence>
<dbReference type="AlphaFoldDB" id="A0A3L6PNV9"/>
<feature type="region of interest" description="Disordered" evidence="1">
    <location>
        <begin position="119"/>
        <end position="161"/>
    </location>
</feature>